<dbReference type="AlphaFoldDB" id="C5K6L6"/>
<dbReference type="OrthoDB" id="434292at2759"/>
<dbReference type="GeneID" id="9058815"/>
<dbReference type="EMBL" id="GG670888">
    <property type="protein sequence ID" value="EER19936.1"/>
    <property type="molecule type" value="Genomic_DNA"/>
</dbReference>
<evidence type="ECO:0000313" key="2">
    <source>
        <dbReference type="Proteomes" id="UP000007800"/>
    </source>
</evidence>
<gene>
    <name evidence="1" type="ORF">Pmar_PMAR006831</name>
</gene>
<proteinExistence type="predicted"/>
<evidence type="ECO:0000313" key="1">
    <source>
        <dbReference type="EMBL" id="EER19936.1"/>
    </source>
</evidence>
<organism evidence="2">
    <name type="scientific">Perkinsus marinus (strain ATCC 50983 / TXsc)</name>
    <dbReference type="NCBI Taxonomy" id="423536"/>
    <lineage>
        <taxon>Eukaryota</taxon>
        <taxon>Sar</taxon>
        <taxon>Alveolata</taxon>
        <taxon>Perkinsozoa</taxon>
        <taxon>Perkinsea</taxon>
        <taxon>Perkinsida</taxon>
        <taxon>Perkinsidae</taxon>
        <taxon>Perkinsus</taxon>
    </lineage>
</organism>
<dbReference type="RefSeq" id="XP_002788140.1">
    <property type="nucleotide sequence ID" value="XM_002788094.1"/>
</dbReference>
<dbReference type="InParanoid" id="C5K6L6"/>
<sequence>MLPTSLEESLAYLKTLESDMISEGQIQGSRRLLKQLTRVSTFVFNACGPSTDPRIYLAFLKPVEQVVRSPEFWRNDDILKQDLAEFITYMLSPLVNRSLRHVLTHGLDPPCKEVFEKLNHIVIHSVAYYLDRPEAFEALLEVGLRDRKFVPPVVRCIDKLTRKGMLPQRDAQYATRVCQVLLQHTRDLLRRAEHAGEAEVTASDLVMASMLARGHSFDLEAVLELLCEQMKDDITPSELTVLRAVCDYQLQ</sequence>
<name>C5K6L6_PERM5</name>
<accession>C5K6L6</accession>
<reference evidence="1 2" key="1">
    <citation type="submission" date="2008-07" db="EMBL/GenBank/DDBJ databases">
        <authorList>
            <person name="El-Sayed N."/>
            <person name="Caler E."/>
            <person name="Inman J."/>
            <person name="Amedeo P."/>
            <person name="Hass B."/>
            <person name="Wortman J."/>
        </authorList>
    </citation>
    <scope>NUCLEOTIDE SEQUENCE [LARGE SCALE GENOMIC DNA]</scope>
    <source>
        <strain evidence="2">ATCC 50983 / TXsc</strain>
    </source>
</reference>
<keyword evidence="2" id="KW-1185">Reference proteome</keyword>
<dbReference type="Proteomes" id="UP000007800">
    <property type="component" value="Unassembled WGS sequence"/>
</dbReference>
<protein>
    <submittedName>
        <fullName evidence="1">Uncharacterized protein</fullName>
    </submittedName>
</protein>